<sequence length="109" mass="13077">MRLLSNRNTRKNFIFFFVDREYFILWDLIVQCPNIRFTRYPLLWKQCELGNHVKTHFLNIRVAGAVVPCISPKHSQRECLGNVREMRASVVVGTMYTWYILDHYFIMCS</sequence>
<name>A0A8D8QE39_9HEMI</name>
<proteinExistence type="predicted"/>
<reference evidence="1" key="1">
    <citation type="submission" date="2021-05" db="EMBL/GenBank/DDBJ databases">
        <authorList>
            <person name="Alioto T."/>
            <person name="Alioto T."/>
            <person name="Gomez Garrido J."/>
        </authorList>
    </citation>
    <scope>NUCLEOTIDE SEQUENCE</scope>
</reference>
<organism evidence="1">
    <name type="scientific">Cacopsylla melanoneura</name>
    <dbReference type="NCBI Taxonomy" id="428564"/>
    <lineage>
        <taxon>Eukaryota</taxon>
        <taxon>Metazoa</taxon>
        <taxon>Ecdysozoa</taxon>
        <taxon>Arthropoda</taxon>
        <taxon>Hexapoda</taxon>
        <taxon>Insecta</taxon>
        <taxon>Pterygota</taxon>
        <taxon>Neoptera</taxon>
        <taxon>Paraneoptera</taxon>
        <taxon>Hemiptera</taxon>
        <taxon>Sternorrhyncha</taxon>
        <taxon>Psylloidea</taxon>
        <taxon>Psyllidae</taxon>
        <taxon>Psyllinae</taxon>
        <taxon>Cacopsylla</taxon>
    </lineage>
</organism>
<dbReference type="EMBL" id="HBUF01072904">
    <property type="protein sequence ID" value="CAG6630233.1"/>
    <property type="molecule type" value="Transcribed_RNA"/>
</dbReference>
<evidence type="ECO:0000313" key="1">
    <source>
        <dbReference type="EMBL" id="CAG6630233.1"/>
    </source>
</evidence>
<dbReference type="AlphaFoldDB" id="A0A8D8QE39"/>
<protein>
    <submittedName>
        <fullName evidence="1">Uncharacterized protein</fullName>
    </submittedName>
</protein>
<accession>A0A8D8QE39</accession>